<dbReference type="RefSeq" id="WP_185027195.1">
    <property type="nucleotide sequence ID" value="NZ_JACHMQ010000001.1"/>
</dbReference>
<keyword evidence="2" id="KW-1185">Reference proteome</keyword>
<dbReference type="Gene3D" id="3.40.50.720">
    <property type="entry name" value="NAD(P)-binding Rossmann-like Domain"/>
    <property type="match status" value="1"/>
</dbReference>
<sequence length="162" mass="16982">MVPLFAERWKDAGVTIDAVHPGVLRTDLTTRGGPFGLLMRAVKPALKPVGRAAPPVVDLVDSAGTGRYFHVAKEKPLKARAREGALARRLWHDAEIVLAAVYPRDALPRARTGLGPALCPGFKISSSAVTGPLSPVSSQLIGLQSAIDVSFRPTAAACVGNA</sequence>
<evidence type="ECO:0000313" key="2">
    <source>
        <dbReference type="Proteomes" id="UP000546324"/>
    </source>
</evidence>
<reference evidence="1 2" key="1">
    <citation type="submission" date="2020-08" db="EMBL/GenBank/DDBJ databases">
        <title>Sequencing the genomes of 1000 actinobacteria strains.</title>
        <authorList>
            <person name="Klenk H.-P."/>
        </authorList>
    </citation>
    <scope>NUCLEOTIDE SEQUENCE [LARGE SCALE GENOMIC DNA]</scope>
    <source>
        <strain evidence="1 2">DSM 43675</strain>
    </source>
</reference>
<proteinExistence type="predicted"/>
<comment type="caution">
    <text evidence="1">The sequence shown here is derived from an EMBL/GenBank/DDBJ whole genome shotgun (WGS) entry which is preliminary data.</text>
</comment>
<organism evidence="1 2">
    <name type="scientific">Actinomadura coerulea</name>
    <dbReference type="NCBI Taxonomy" id="46159"/>
    <lineage>
        <taxon>Bacteria</taxon>
        <taxon>Bacillati</taxon>
        <taxon>Actinomycetota</taxon>
        <taxon>Actinomycetes</taxon>
        <taxon>Streptosporangiales</taxon>
        <taxon>Thermomonosporaceae</taxon>
        <taxon>Actinomadura</taxon>
    </lineage>
</organism>
<dbReference type="EMBL" id="JACHMQ010000001">
    <property type="protein sequence ID" value="MBB6397095.1"/>
    <property type="molecule type" value="Genomic_DNA"/>
</dbReference>
<name>A0A7X0L042_9ACTN</name>
<gene>
    <name evidence="1" type="ORF">BKA00_004009</name>
</gene>
<evidence type="ECO:0000313" key="1">
    <source>
        <dbReference type="EMBL" id="MBB6397095.1"/>
    </source>
</evidence>
<accession>A0A7X0L042</accession>
<dbReference type="AlphaFoldDB" id="A0A7X0L042"/>
<protein>
    <submittedName>
        <fullName evidence="1">NAD(P)-dependent dehydrogenase (Short-subunit alcohol dehydrogenase family)</fullName>
    </submittedName>
</protein>
<dbReference type="Proteomes" id="UP000546324">
    <property type="component" value="Unassembled WGS sequence"/>
</dbReference>